<protein>
    <recommendedName>
        <fullName evidence="3">Lipoprotein</fullName>
    </recommendedName>
</protein>
<dbReference type="Proteomes" id="UP001595593">
    <property type="component" value="Unassembled WGS sequence"/>
</dbReference>
<accession>A0ABV7G695</accession>
<keyword evidence="2" id="KW-1185">Reference proteome</keyword>
<sequence>MRRGLLILLLLVVAGCESGGKGENTAAAAGGIGGIAVGGLTSNPAVGYAVGLGIRTVVEATLSGWFRSMTTDEQNAIAALAGSLPAGQPHPWLVERGLPFGWRDSHGKLEVTRVMETPLASCREVMFTLEGREGEAPEGIFVATACHQGRGWKWAAAEPAVDRWGALQ</sequence>
<reference evidence="2" key="1">
    <citation type="journal article" date="2019" name="Int. J. Syst. Evol. Microbiol.">
        <title>The Global Catalogue of Microorganisms (GCM) 10K type strain sequencing project: providing services to taxonomists for standard genome sequencing and annotation.</title>
        <authorList>
            <consortium name="The Broad Institute Genomics Platform"/>
            <consortium name="The Broad Institute Genome Sequencing Center for Infectious Disease"/>
            <person name="Wu L."/>
            <person name="Ma J."/>
        </authorList>
    </citation>
    <scope>NUCLEOTIDE SEQUENCE [LARGE SCALE GENOMIC DNA]</scope>
    <source>
        <strain evidence="2">KCTC 52094</strain>
    </source>
</reference>
<dbReference type="EMBL" id="JBHRTN010000010">
    <property type="protein sequence ID" value="MFC3125742.1"/>
    <property type="molecule type" value="Genomic_DNA"/>
</dbReference>
<dbReference type="PROSITE" id="PS51257">
    <property type="entry name" value="PROKAR_LIPOPROTEIN"/>
    <property type="match status" value="1"/>
</dbReference>
<name>A0ABV7G695_9PROT</name>
<gene>
    <name evidence="1" type="ORF">ACFOD4_11755</name>
</gene>
<organism evidence="1 2">
    <name type="scientific">Teichococcus globiformis</name>
    <dbReference type="NCBI Taxonomy" id="2307229"/>
    <lineage>
        <taxon>Bacteria</taxon>
        <taxon>Pseudomonadati</taxon>
        <taxon>Pseudomonadota</taxon>
        <taxon>Alphaproteobacteria</taxon>
        <taxon>Acetobacterales</taxon>
        <taxon>Roseomonadaceae</taxon>
        <taxon>Roseomonas</taxon>
    </lineage>
</organism>
<proteinExistence type="predicted"/>
<dbReference type="RefSeq" id="WP_379596635.1">
    <property type="nucleotide sequence ID" value="NZ_JBHRTN010000010.1"/>
</dbReference>
<evidence type="ECO:0000313" key="2">
    <source>
        <dbReference type="Proteomes" id="UP001595593"/>
    </source>
</evidence>
<evidence type="ECO:0008006" key="3">
    <source>
        <dbReference type="Google" id="ProtNLM"/>
    </source>
</evidence>
<comment type="caution">
    <text evidence="1">The sequence shown here is derived from an EMBL/GenBank/DDBJ whole genome shotgun (WGS) entry which is preliminary data.</text>
</comment>
<evidence type="ECO:0000313" key="1">
    <source>
        <dbReference type="EMBL" id="MFC3125742.1"/>
    </source>
</evidence>